<protein>
    <recommendedName>
        <fullName evidence="2">SET domain-containing protein</fullName>
    </recommendedName>
</protein>
<dbReference type="Pfam" id="PF00856">
    <property type="entry name" value="SET"/>
    <property type="match status" value="1"/>
</dbReference>
<dbReference type="SMART" id="SM00317">
    <property type="entry name" value="SET"/>
    <property type="match status" value="1"/>
</dbReference>
<evidence type="ECO:0000313" key="4">
    <source>
        <dbReference type="Proteomes" id="UP000008068"/>
    </source>
</evidence>
<dbReference type="OMA" id="VERCKCG"/>
<dbReference type="PROSITE" id="PS50280">
    <property type="entry name" value="SET"/>
    <property type="match status" value="1"/>
</dbReference>
<evidence type="ECO:0000259" key="2">
    <source>
        <dbReference type="PROSITE" id="PS50280"/>
    </source>
</evidence>
<proteinExistence type="predicted"/>
<dbReference type="PANTHER" id="PTHR47250">
    <property type="entry name" value="HISTONE-LYSINE N-METHYLTRANSFERASE SET-6"/>
    <property type="match status" value="1"/>
</dbReference>
<organism evidence="4">
    <name type="scientific">Caenorhabditis brenneri</name>
    <name type="common">Nematode worm</name>
    <dbReference type="NCBI Taxonomy" id="135651"/>
    <lineage>
        <taxon>Eukaryota</taxon>
        <taxon>Metazoa</taxon>
        <taxon>Ecdysozoa</taxon>
        <taxon>Nematoda</taxon>
        <taxon>Chromadorea</taxon>
        <taxon>Rhabditida</taxon>
        <taxon>Rhabditina</taxon>
        <taxon>Rhabditomorpha</taxon>
        <taxon>Rhabditoidea</taxon>
        <taxon>Rhabditidae</taxon>
        <taxon>Peloderinae</taxon>
        <taxon>Caenorhabditis</taxon>
    </lineage>
</organism>
<dbReference type="SUPFAM" id="SSF82199">
    <property type="entry name" value="SET domain"/>
    <property type="match status" value="1"/>
</dbReference>
<feature type="region of interest" description="Disordered" evidence="1">
    <location>
        <begin position="1"/>
        <end position="20"/>
    </location>
</feature>
<reference evidence="4" key="1">
    <citation type="submission" date="2011-07" db="EMBL/GenBank/DDBJ databases">
        <authorList>
            <consortium name="Caenorhabditis brenneri Sequencing and Analysis Consortium"/>
            <person name="Wilson R.K."/>
        </authorList>
    </citation>
    <scope>NUCLEOTIDE SEQUENCE [LARGE SCALE GENOMIC DNA]</scope>
    <source>
        <strain evidence="4">PB2801</strain>
    </source>
</reference>
<dbReference type="eggNOG" id="KOG1082">
    <property type="taxonomic scope" value="Eukaryota"/>
</dbReference>
<dbReference type="Gene3D" id="2.170.270.10">
    <property type="entry name" value="SET domain"/>
    <property type="match status" value="1"/>
</dbReference>
<dbReference type="STRING" id="135651.G0MJ72"/>
<feature type="domain" description="SET" evidence="2">
    <location>
        <begin position="316"/>
        <end position="458"/>
    </location>
</feature>
<keyword evidence="4" id="KW-1185">Reference proteome</keyword>
<feature type="compositionally biased region" description="Acidic residues" evidence="1">
    <location>
        <begin position="1"/>
        <end position="19"/>
    </location>
</feature>
<accession>G0MJ72</accession>
<dbReference type="HOGENOM" id="CLU_022905_1_0_1"/>
<dbReference type="Proteomes" id="UP000008068">
    <property type="component" value="Unassembled WGS sequence"/>
</dbReference>
<sequence length="523" mass="60943">MSLAEISDDEIINEDEVESTEPVKISPFSMLKAGPEPPFDLDGDYKNWLNASREQRKEIMRKQAKIVRRKQENYYKSIAREHNNVLLKLGKDDELKDWKYDYISEEESGICRRFLAEKTYLGRFKVAGEGERRLKNKDLQMRNDKKIKSDLSQYLLHYRPPDRRVLIASNLTFNKYNRVPVYCDITEKPEDVIIPSSLTFEYIDNNIVNDSVERNLAYALKLGGKKENQICCDCAAKGKECYENIDCQCFELNSKMSRLQPLKDDQLTEFSSRKPILFKHIFNTYYNNIGFACSELCGCLGKCNNNATFLIEKNLFPLEIYRSDMEMGFSVRSTVFIPAGTPVVEFAGELLEEAHVPLEHAEYAYQCSSKDDEKWELLLDRVNFEPAYDRLLRQFNKQNYYIDPTIYGNVARMVGHSCCPNMEVVRVYKRSLSPAHVNMIMVTLEDVYPGTPLSIDYGYHYSQRLVERCKCGTFACRNSKAKDLQHLNVLKLAEVIKEIHGHRREMFQRTVLKPMERFRNKSL</sequence>
<name>G0MJ72_CAEBE</name>
<dbReference type="OrthoDB" id="616263at2759"/>
<dbReference type="InterPro" id="IPR053105">
    <property type="entry name" value="Class_V-like_SAM-MTase"/>
</dbReference>
<evidence type="ECO:0000313" key="3">
    <source>
        <dbReference type="EMBL" id="EGT32381.1"/>
    </source>
</evidence>
<dbReference type="InParanoid" id="G0MJ72"/>
<dbReference type="EMBL" id="GL379797">
    <property type="protein sequence ID" value="EGT32381.1"/>
    <property type="molecule type" value="Genomic_DNA"/>
</dbReference>
<evidence type="ECO:0000256" key="1">
    <source>
        <dbReference type="SAM" id="MobiDB-lite"/>
    </source>
</evidence>
<dbReference type="InterPro" id="IPR001214">
    <property type="entry name" value="SET_dom"/>
</dbReference>
<dbReference type="AlphaFoldDB" id="G0MJ72"/>
<dbReference type="PANTHER" id="PTHR47250:SF2">
    <property type="entry name" value="SET DOMAIN-CONTAINING PROTEIN"/>
    <property type="match status" value="1"/>
</dbReference>
<dbReference type="InterPro" id="IPR046341">
    <property type="entry name" value="SET_dom_sf"/>
</dbReference>
<gene>
    <name evidence="3" type="ORF">CAEBREN_09922</name>
</gene>